<evidence type="ECO:0000256" key="5">
    <source>
        <dbReference type="RuleBase" id="RU003540"/>
    </source>
</evidence>
<evidence type="ECO:0000256" key="1">
    <source>
        <dbReference type="ARBA" id="ARBA00007831"/>
    </source>
</evidence>
<dbReference type="GO" id="GO:0005886">
    <property type="term" value="C:plasma membrane"/>
    <property type="evidence" value="ECO:0007669"/>
    <property type="project" value="TreeGrafter"/>
</dbReference>
<keyword evidence="3 5" id="KW-0677">Repeat</keyword>
<feature type="chain" id="PRO_5026825061" description="Annexin" evidence="6">
    <location>
        <begin position="20"/>
        <end position="344"/>
    </location>
</feature>
<dbReference type="InterPro" id="IPR018252">
    <property type="entry name" value="Annexin_repeat_CS"/>
</dbReference>
<dbReference type="GO" id="GO:0001786">
    <property type="term" value="F:phosphatidylserine binding"/>
    <property type="evidence" value="ECO:0007669"/>
    <property type="project" value="TreeGrafter"/>
</dbReference>
<dbReference type="GO" id="GO:0012506">
    <property type="term" value="C:vesicle membrane"/>
    <property type="evidence" value="ECO:0007669"/>
    <property type="project" value="TreeGrafter"/>
</dbReference>
<dbReference type="GO" id="GO:0005509">
    <property type="term" value="F:calcium ion binding"/>
    <property type="evidence" value="ECO:0007669"/>
    <property type="project" value="InterPro"/>
</dbReference>
<dbReference type="PANTHER" id="PTHR10502">
    <property type="entry name" value="ANNEXIN"/>
    <property type="match status" value="1"/>
</dbReference>
<evidence type="ECO:0000256" key="2">
    <source>
        <dbReference type="ARBA" id="ARBA00022553"/>
    </source>
</evidence>
<dbReference type="PANTHER" id="PTHR10502:SF102">
    <property type="entry name" value="ANNEXIN B11"/>
    <property type="match status" value="1"/>
</dbReference>
<feature type="signal peptide" evidence="6">
    <location>
        <begin position="1"/>
        <end position="19"/>
    </location>
</feature>
<keyword evidence="7" id="KW-1185">Reference proteome</keyword>
<dbReference type="InterPro" id="IPR037104">
    <property type="entry name" value="Annexin_sf"/>
</dbReference>
<evidence type="ECO:0000256" key="3">
    <source>
        <dbReference type="ARBA" id="ARBA00022737"/>
    </source>
</evidence>
<dbReference type="Pfam" id="PF00191">
    <property type="entry name" value="Annexin"/>
    <property type="match status" value="4"/>
</dbReference>
<dbReference type="FunFam" id="1.10.220.10:FF:000003">
    <property type="entry name" value="Annexin"/>
    <property type="match status" value="1"/>
</dbReference>
<dbReference type="FunFam" id="1.10.220.10:FF:000005">
    <property type="entry name" value="Annexin"/>
    <property type="match status" value="1"/>
</dbReference>
<evidence type="ECO:0000256" key="4">
    <source>
        <dbReference type="ARBA" id="ARBA00023216"/>
    </source>
</evidence>
<comment type="domain">
    <text evidence="5">A pair of annexin repeats may form one binding site for calcium and phospholipid.</text>
</comment>
<dbReference type="SMART" id="SM00335">
    <property type="entry name" value="ANX"/>
    <property type="match status" value="4"/>
</dbReference>
<dbReference type="KEGG" id="soy:115880003"/>
<dbReference type="RefSeq" id="XP_030752962.1">
    <property type="nucleotide sequence ID" value="XM_030897102.1"/>
</dbReference>
<dbReference type="GO" id="GO:0005634">
    <property type="term" value="C:nucleus"/>
    <property type="evidence" value="ECO:0007669"/>
    <property type="project" value="TreeGrafter"/>
</dbReference>
<dbReference type="SUPFAM" id="SSF47874">
    <property type="entry name" value="Annexin"/>
    <property type="match status" value="1"/>
</dbReference>
<sequence>MTRKCILLALIFCLNAILGQTAQDCLGNEAPGETKTPTLFPIYPFHPERDAAILRAAMYGIGTNEDDIIEVLASRTKEQRLKIAEKFKDLYGKDLLKDLKSETSGDFKRLLKAMMTPPAEYYANELNRAMKGADTDEDVLIEILCTKANHEIVAIRRVYQTLYKNSLENDLVARTSNTAQRLMVSLCNVCRDDDNITDITEARNDAEALAKIGVLNLGVDQTALNNILYQRNWKQLQLIFKEYEKMTGYDIGKVIKNEFAVTRSIKNQASFFARLFRKCVKGFFGTKDRTLIRLVVSRCEVDMKEIKKIYEIQYGETLADAIKGDTSGDYQKCLLKLIGEGDNQ</sequence>
<dbReference type="Gene3D" id="1.10.220.10">
    <property type="entry name" value="Annexin"/>
    <property type="match status" value="4"/>
</dbReference>
<dbReference type="OrthoDB" id="37886at2759"/>
<dbReference type="GeneID" id="115880003"/>
<accession>A0A6J2XNM2</accession>
<comment type="similarity">
    <text evidence="1 5">Belongs to the annexin family.</text>
</comment>
<dbReference type="AlphaFoldDB" id="A0A6J2XNM2"/>
<reference evidence="8" key="1">
    <citation type="submission" date="2025-08" db="UniProtKB">
        <authorList>
            <consortium name="RefSeq"/>
        </authorList>
    </citation>
    <scope>IDENTIFICATION</scope>
    <source>
        <tissue evidence="8">Gonads</tissue>
    </source>
</reference>
<organism evidence="7 8">
    <name type="scientific">Sitophilus oryzae</name>
    <name type="common">Rice weevil</name>
    <name type="synonym">Curculio oryzae</name>
    <dbReference type="NCBI Taxonomy" id="7048"/>
    <lineage>
        <taxon>Eukaryota</taxon>
        <taxon>Metazoa</taxon>
        <taxon>Ecdysozoa</taxon>
        <taxon>Arthropoda</taxon>
        <taxon>Hexapoda</taxon>
        <taxon>Insecta</taxon>
        <taxon>Pterygota</taxon>
        <taxon>Neoptera</taxon>
        <taxon>Endopterygota</taxon>
        <taxon>Coleoptera</taxon>
        <taxon>Polyphaga</taxon>
        <taxon>Cucujiformia</taxon>
        <taxon>Curculionidae</taxon>
        <taxon>Dryophthorinae</taxon>
        <taxon>Sitophilus</taxon>
    </lineage>
</organism>
<dbReference type="InParanoid" id="A0A6J2XNM2"/>
<dbReference type="PROSITE" id="PS51897">
    <property type="entry name" value="ANNEXIN_2"/>
    <property type="match status" value="3"/>
</dbReference>
<dbReference type="Proteomes" id="UP000504635">
    <property type="component" value="Unplaced"/>
</dbReference>
<evidence type="ECO:0000313" key="8">
    <source>
        <dbReference type="RefSeq" id="XP_030752962.1"/>
    </source>
</evidence>
<dbReference type="InterPro" id="IPR018502">
    <property type="entry name" value="Annexin_repeat"/>
</dbReference>
<evidence type="ECO:0000313" key="7">
    <source>
        <dbReference type="Proteomes" id="UP000504635"/>
    </source>
</evidence>
<dbReference type="InterPro" id="IPR001464">
    <property type="entry name" value="Annexin"/>
</dbReference>
<dbReference type="FunFam" id="1.10.220.10:FF:000001">
    <property type="entry name" value="Annexin"/>
    <property type="match status" value="1"/>
</dbReference>
<keyword evidence="6" id="KW-0732">Signal</keyword>
<keyword evidence="4 5" id="KW-0041">Annexin</keyword>
<dbReference type="GO" id="GO:0005737">
    <property type="term" value="C:cytoplasm"/>
    <property type="evidence" value="ECO:0007669"/>
    <property type="project" value="TreeGrafter"/>
</dbReference>
<dbReference type="PRINTS" id="PR00196">
    <property type="entry name" value="ANNEXIN"/>
</dbReference>
<name>A0A6J2XNM2_SITOR</name>
<protein>
    <recommendedName>
        <fullName evidence="5">Annexin</fullName>
    </recommendedName>
</protein>
<keyword evidence="5" id="KW-0111">Calcium/phospholipid-binding</keyword>
<keyword evidence="5" id="KW-0106">Calcium</keyword>
<gene>
    <name evidence="8" type="primary">LOC115880003</name>
</gene>
<keyword evidence="2" id="KW-0597">Phosphoprotein</keyword>
<proteinExistence type="inferred from homology"/>
<evidence type="ECO:0000256" key="6">
    <source>
        <dbReference type="SAM" id="SignalP"/>
    </source>
</evidence>
<dbReference type="PROSITE" id="PS00223">
    <property type="entry name" value="ANNEXIN_1"/>
    <property type="match status" value="2"/>
</dbReference>
<dbReference type="GO" id="GO:0005544">
    <property type="term" value="F:calcium-dependent phospholipid binding"/>
    <property type="evidence" value="ECO:0007669"/>
    <property type="project" value="UniProtKB-KW"/>
</dbReference>